<reference evidence="1 2" key="1">
    <citation type="submission" date="2019-06" db="EMBL/GenBank/DDBJ databases">
        <title>Sorghum-associated microbial communities from plants grown in Nebraska, USA.</title>
        <authorList>
            <person name="Schachtman D."/>
        </authorList>
    </citation>
    <scope>NUCLEOTIDE SEQUENCE [LARGE SCALE GENOMIC DNA]</scope>
    <source>
        <strain evidence="1 2">1225</strain>
    </source>
</reference>
<evidence type="ECO:0000313" key="2">
    <source>
        <dbReference type="Proteomes" id="UP000320653"/>
    </source>
</evidence>
<gene>
    <name evidence="1" type="ORF">FHW37_108176</name>
</gene>
<comment type="caution">
    <text evidence="1">The sequence shown here is derived from an EMBL/GenBank/DDBJ whole genome shotgun (WGS) entry which is preliminary data.</text>
</comment>
<protein>
    <submittedName>
        <fullName evidence="1">Uncharacterized protein</fullName>
    </submittedName>
</protein>
<evidence type="ECO:0000313" key="1">
    <source>
        <dbReference type="EMBL" id="TWF49506.1"/>
    </source>
</evidence>
<sequence length="179" mass="20179">MFNFVPRFGARLKSSEEWCSVPLSLLPSGYRLQRRIVDGKRLYRLCYPDGTARPVRGSEHARLLVEEAVRGAEAVRYARAQLGVVRDENGELLVFVFGDEEDDASYGTLEVLGDLLHEIDDDLDDNFDLIDVMSEAALGLAYDLNSVEPWSHFDEAGEVDENRLELIEEVAERVTTLSL</sequence>
<organism evidence="1 2">
    <name type="scientific">Neorhizobium alkalisoli</name>
    <dbReference type="NCBI Taxonomy" id="528178"/>
    <lineage>
        <taxon>Bacteria</taxon>
        <taxon>Pseudomonadati</taxon>
        <taxon>Pseudomonadota</taxon>
        <taxon>Alphaproteobacteria</taxon>
        <taxon>Hyphomicrobiales</taxon>
        <taxon>Rhizobiaceae</taxon>
        <taxon>Rhizobium/Agrobacterium group</taxon>
        <taxon>Neorhizobium</taxon>
    </lineage>
</organism>
<accession>A0A561QGN5</accession>
<keyword evidence="2" id="KW-1185">Reference proteome</keyword>
<dbReference type="EMBL" id="VIWP01000008">
    <property type="protein sequence ID" value="TWF49506.1"/>
    <property type="molecule type" value="Genomic_DNA"/>
</dbReference>
<dbReference type="Proteomes" id="UP000320653">
    <property type="component" value="Unassembled WGS sequence"/>
</dbReference>
<name>A0A561QGN5_9HYPH</name>
<dbReference type="AlphaFoldDB" id="A0A561QGN5"/>
<dbReference type="RefSeq" id="WP_145641578.1">
    <property type="nucleotide sequence ID" value="NZ_VIWP01000008.1"/>
</dbReference>
<proteinExistence type="predicted"/>